<dbReference type="CDD" id="cd04665">
    <property type="entry name" value="NUDIX_RppH"/>
    <property type="match status" value="1"/>
</dbReference>
<dbReference type="AlphaFoldDB" id="A0A4Q0VR26"/>
<evidence type="ECO:0000256" key="1">
    <source>
        <dbReference type="ARBA" id="ARBA00001946"/>
    </source>
</evidence>
<comment type="caution">
    <text evidence="8">The sequence shown here is derived from an EMBL/GenBank/DDBJ whole genome shotgun (WGS) entry which is preliminary data.</text>
</comment>
<dbReference type="EMBL" id="QOUX01000046">
    <property type="protein sequence ID" value="RXI98669.1"/>
    <property type="molecule type" value="Genomic_DNA"/>
</dbReference>
<dbReference type="Proteomes" id="UP000290649">
    <property type="component" value="Unassembled WGS sequence"/>
</dbReference>
<dbReference type="InterPro" id="IPR014078">
    <property type="entry name" value="Nudix_YtkD"/>
</dbReference>
<evidence type="ECO:0000313" key="8">
    <source>
        <dbReference type="EMBL" id="RXI98669.1"/>
    </source>
</evidence>
<reference evidence="8 9" key="1">
    <citation type="journal article" date="2019" name="Int. J. Syst. Evol. Microbiol.">
        <title>Anaerobacillus alkaliphilus sp. nov., a novel alkaliphilic and moderately halophilic bacterium.</title>
        <authorList>
            <person name="Borsodi A.K."/>
            <person name="Aszalos J.M."/>
            <person name="Bihari P."/>
            <person name="Nagy I."/>
            <person name="Schumann P."/>
            <person name="Sproer C."/>
            <person name="Kovacs A.L."/>
            <person name="Boka K."/>
            <person name="Dobosy P."/>
            <person name="Ovari M."/>
            <person name="Szili-Kovacs T."/>
            <person name="Toth E."/>
        </authorList>
    </citation>
    <scope>NUCLEOTIDE SEQUENCE [LARGE SCALE GENOMIC DNA]</scope>
    <source>
        <strain evidence="8 9">B16-10</strain>
    </source>
</reference>
<dbReference type="NCBIfam" id="TIGR02705">
    <property type="entry name" value="nudix_YtkD"/>
    <property type="match status" value="1"/>
</dbReference>
<dbReference type="InterPro" id="IPR015797">
    <property type="entry name" value="NUDIX_hydrolase-like_dom_sf"/>
</dbReference>
<feature type="domain" description="Nudix hydrolase" evidence="7">
    <location>
        <begin position="24"/>
        <end position="162"/>
    </location>
</feature>
<evidence type="ECO:0000313" key="9">
    <source>
        <dbReference type="Proteomes" id="UP000290649"/>
    </source>
</evidence>
<keyword evidence="3" id="KW-0479">Metal-binding</keyword>
<name>A0A4Q0VR26_9BACI</name>
<dbReference type="PROSITE" id="PS00893">
    <property type="entry name" value="NUDIX_BOX"/>
    <property type="match status" value="1"/>
</dbReference>
<protein>
    <submittedName>
        <fullName evidence="8">Nucleoside triphosphatase YtkD</fullName>
    </submittedName>
</protein>
<sequence>MSNSYSFYDYYRNKVEFSYNDHPFSKEPRHVWVICMYEGKWLLTRHAERGIEFPGGKVEEGETAPEAAKREVSEETGGKVENLTYIGQYRVTGKQEVVIKNVYFALISGLEIKDHYFETEGPILLKELPPKIRTDKEYSFIMKDEVLTFSLKWLETEKKNSL</sequence>
<evidence type="ECO:0000256" key="4">
    <source>
        <dbReference type="ARBA" id="ARBA00022801"/>
    </source>
</evidence>
<proteinExistence type="inferred from homology"/>
<dbReference type="InterPro" id="IPR020476">
    <property type="entry name" value="Nudix_hydrolase"/>
</dbReference>
<dbReference type="GO" id="GO:0005737">
    <property type="term" value="C:cytoplasm"/>
    <property type="evidence" value="ECO:0007669"/>
    <property type="project" value="TreeGrafter"/>
</dbReference>
<evidence type="ECO:0000256" key="2">
    <source>
        <dbReference type="ARBA" id="ARBA00005582"/>
    </source>
</evidence>
<dbReference type="PRINTS" id="PR00502">
    <property type="entry name" value="NUDIXFAMILY"/>
</dbReference>
<dbReference type="InterPro" id="IPR020084">
    <property type="entry name" value="NUDIX_hydrolase_CS"/>
</dbReference>
<dbReference type="GO" id="GO:0016818">
    <property type="term" value="F:hydrolase activity, acting on acid anhydrides, in phosphorus-containing anhydrides"/>
    <property type="evidence" value="ECO:0007669"/>
    <property type="project" value="TreeGrafter"/>
</dbReference>
<dbReference type="Gene3D" id="3.90.79.10">
    <property type="entry name" value="Nucleoside Triphosphate Pyrophosphohydrolase"/>
    <property type="match status" value="1"/>
</dbReference>
<dbReference type="PANTHER" id="PTHR43758">
    <property type="entry name" value="7,8-DIHYDRO-8-OXOGUANINE TRIPHOSPHATASE"/>
    <property type="match status" value="1"/>
</dbReference>
<evidence type="ECO:0000259" key="7">
    <source>
        <dbReference type="PROSITE" id="PS51462"/>
    </source>
</evidence>
<keyword evidence="4 6" id="KW-0378">Hydrolase</keyword>
<dbReference type="GO" id="GO:0046872">
    <property type="term" value="F:metal ion binding"/>
    <property type="evidence" value="ECO:0007669"/>
    <property type="project" value="UniProtKB-KW"/>
</dbReference>
<dbReference type="Pfam" id="PF00293">
    <property type="entry name" value="NUDIX"/>
    <property type="match status" value="1"/>
</dbReference>
<dbReference type="PROSITE" id="PS51462">
    <property type="entry name" value="NUDIX"/>
    <property type="match status" value="1"/>
</dbReference>
<organism evidence="8 9">
    <name type="scientific">Anaerobacillus alkaliphilus</name>
    <dbReference type="NCBI Taxonomy" id="1548597"/>
    <lineage>
        <taxon>Bacteria</taxon>
        <taxon>Bacillati</taxon>
        <taxon>Bacillota</taxon>
        <taxon>Bacilli</taxon>
        <taxon>Bacillales</taxon>
        <taxon>Bacillaceae</taxon>
        <taxon>Anaerobacillus</taxon>
    </lineage>
</organism>
<dbReference type="OrthoDB" id="9131041at2"/>
<keyword evidence="9" id="KW-1185">Reference proteome</keyword>
<accession>A0A4Q0VR26</accession>
<dbReference type="PANTHER" id="PTHR43758:SF8">
    <property type="entry name" value="8-OXO-DGTP DIPHOSPHATASE YTKD-RELATED"/>
    <property type="match status" value="1"/>
</dbReference>
<keyword evidence="5" id="KW-0460">Magnesium</keyword>
<gene>
    <name evidence="8" type="primary">ytkD</name>
    <name evidence="8" type="ORF">DS745_20370</name>
</gene>
<dbReference type="SUPFAM" id="SSF55811">
    <property type="entry name" value="Nudix"/>
    <property type="match status" value="1"/>
</dbReference>
<comment type="similarity">
    <text evidence="2 6">Belongs to the Nudix hydrolase family.</text>
</comment>
<evidence type="ECO:0000256" key="6">
    <source>
        <dbReference type="RuleBase" id="RU003476"/>
    </source>
</evidence>
<comment type="cofactor">
    <cofactor evidence="1">
        <name>Mg(2+)</name>
        <dbReference type="ChEBI" id="CHEBI:18420"/>
    </cofactor>
</comment>
<dbReference type="InterPro" id="IPR000086">
    <property type="entry name" value="NUDIX_hydrolase_dom"/>
</dbReference>
<evidence type="ECO:0000256" key="3">
    <source>
        <dbReference type="ARBA" id="ARBA00022723"/>
    </source>
</evidence>
<evidence type="ECO:0000256" key="5">
    <source>
        <dbReference type="ARBA" id="ARBA00022842"/>
    </source>
</evidence>
<dbReference type="RefSeq" id="WP_129080022.1">
    <property type="nucleotide sequence ID" value="NZ_QOUX01000046.1"/>
</dbReference>